<dbReference type="Gene3D" id="2.60.40.10">
    <property type="entry name" value="Immunoglobulins"/>
    <property type="match status" value="1"/>
</dbReference>
<dbReference type="Pfam" id="PF14310">
    <property type="entry name" value="Fn3-like"/>
    <property type="match status" value="1"/>
</dbReference>
<evidence type="ECO:0000313" key="4">
    <source>
        <dbReference type="EMBL" id="PSK82274.1"/>
    </source>
</evidence>
<dbReference type="Pfam" id="PF00933">
    <property type="entry name" value="Glyco_hydro_3"/>
    <property type="match status" value="1"/>
</dbReference>
<dbReference type="Gene3D" id="3.40.50.1700">
    <property type="entry name" value="Glycoside hydrolase family 3 C-terminal domain"/>
    <property type="match status" value="1"/>
</dbReference>
<dbReference type="Gene3D" id="3.20.20.300">
    <property type="entry name" value="Glycoside hydrolase, family 3, N-terminal domain"/>
    <property type="match status" value="1"/>
</dbReference>
<evidence type="ECO:0000259" key="3">
    <source>
        <dbReference type="SMART" id="SM01217"/>
    </source>
</evidence>
<dbReference type="Proteomes" id="UP000240621">
    <property type="component" value="Unassembled WGS sequence"/>
</dbReference>
<proteinExistence type="inferred from homology"/>
<sequence>MKNFVFLLFIAALFSSCNQTPTEKAKELLQKPATFEQAGKQAEELVKLMTPAERFKLVGGDVMGTFPIKRLGIPAVHFTDASAGIRKNKNYYYDKTTAFPCPQLLAATWDTTMAYQYSRAIGEECRASGIHFLLGPGMNIMRNSLCGRNFEYVGEDPYLAGQIIASYVRGLQSIGTAATLKHFAGNETDFRRRLSNSIISDRALHEIYLQPFKQGVDAGAKAVMTSYNLVNGEWAAQNKHLVTDILKDQFGFKGLVMTDWNSVWNGEKFIQSGVDLEMPTGLAMQRDSSKIFGSKRIDQMAKEILRTCIYAGFYDKNYRDSSLINNWDERAKIAYQTNLEGIVLLKNKGILPIDPTTVKGKILVAGNNAMRKELAGGGSAHVHGYDNKTYLEMVKETFGEDNVNYVEDPSTKDLRSASKIILFCGFPEKGKDAESEGRDRPFVLPDNDLITKAVSLNKNAIVCLQTGGPVQMEWEDQPAAIIQAFYGGQTGSSALMDILTGKANPSGKLPYTFEKRFADSPAAGYDQITSEKLKRVPDDEILPERLANVFTNDKDTARFYTYDDTYSEGIFVGYRWYDKKGLDVRFPFGYGLSYTTYAYDSLNVNKKGDNVVVSFDVKNTGKRAGDEIAQVYVTDKKCSVERPLKELKGFKRISLAPGETKKVELTLKPDAFKFWDESTKHWKLEPGVFNIKVGASSRDIRLNEDVTL</sequence>
<dbReference type="Pfam" id="PF01915">
    <property type="entry name" value="Glyco_hydro_3_C"/>
    <property type="match status" value="1"/>
</dbReference>
<dbReference type="InterPro" id="IPR036962">
    <property type="entry name" value="Glyco_hydro_3_N_sf"/>
</dbReference>
<dbReference type="RefSeq" id="WP_106542504.1">
    <property type="nucleotide sequence ID" value="NZ_BLAU01000001.1"/>
</dbReference>
<evidence type="ECO:0000256" key="2">
    <source>
        <dbReference type="ARBA" id="ARBA00022801"/>
    </source>
</evidence>
<dbReference type="InterPro" id="IPR036881">
    <property type="entry name" value="Glyco_hydro_3_C_sf"/>
</dbReference>
<protein>
    <submittedName>
        <fullName evidence="4">Beta-glucosidase</fullName>
    </submittedName>
</protein>
<dbReference type="SUPFAM" id="SSF52279">
    <property type="entry name" value="Beta-D-glucan exohydrolase, C-terminal domain"/>
    <property type="match status" value="1"/>
</dbReference>
<evidence type="ECO:0000313" key="5">
    <source>
        <dbReference type="Proteomes" id="UP000240621"/>
    </source>
</evidence>
<dbReference type="InterPro" id="IPR001764">
    <property type="entry name" value="Glyco_hydro_3_N"/>
</dbReference>
<dbReference type="InterPro" id="IPR002772">
    <property type="entry name" value="Glyco_hydro_3_C"/>
</dbReference>
<comment type="caution">
    <text evidence="4">The sequence shown here is derived from an EMBL/GenBank/DDBJ whole genome shotgun (WGS) entry which is preliminary data.</text>
</comment>
<dbReference type="InterPro" id="IPR026891">
    <property type="entry name" value="Fn3-like"/>
</dbReference>
<dbReference type="SUPFAM" id="SSF51445">
    <property type="entry name" value="(Trans)glycosidases"/>
    <property type="match status" value="1"/>
</dbReference>
<organism evidence="4 5">
    <name type="scientific">Prolixibacter denitrificans</name>
    <dbReference type="NCBI Taxonomy" id="1541063"/>
    <lineage>
        <taxon>Bacteria</taxon>
        <taxon>Pseudomonadati</taxon>
        <taxon>Bacteroidota</taxon>
        <taxon>Bacteroidia</taxon>
        <taxon>Marinilabiliales</taxon>
        <taxon>Prolixibacteraceae</taxon>
        <taxon>Prolixibacter</taxon>
    </lineage>
</organism>
<dbReference type="InterPro" id="IPR017853">
    <property type="entry name" value="GH"/>
</dbReference>
<dbReference type="AlphaFoldDB" id="A0A2P8CBC3"/>
<feature type="domain" description="Fibronectin type III-like" evidence="3">
    <location>
        <begin position="627"/>
        <end position="697"/>
    </location>
</feature>
<dbReference type="PANTHER" id="PTHR42715">
    <property type="entry name" value="BETA-GLUCOSIDASE"/>
    <property type="match status" value="1"/>
</dbReference>
<dbReference type="PANTHER" id="PTHR42715:SF10">
    <property type="entry name" value="BETA-GLUCOSIDASE"/>
    <property type="match status" value="1"/>
</dbReference>
<name>A0A2P8CBC3_9BACT</name>
<dbReference type="OrthoDB" id="1006940at2"/>
<reference evidence="4 5" key="1">
    <citation type="submission" date="2018-03" db="EMBL/GenBank/DDBJ databases">
        <title>Genomic Encyclopedia of Archaeal and Bacterial Type Strains, Phase II (KMG-II): from individual species to whole genera.</title>
        <authorList>
            <person name="Goeker M."/>
        </authorList>
    </citation>
    <scope>NUCLEOTIDE SEQUENCE [LARGE SCALE GENOMIC DNA]</scope>
    <source>
        <strain evidence="4 5">DSM 27267</strain>
    </source>
</reference>
<dbReference type="FunFam" id="2.60.40.10:FF:000495">
    <property type="entry name" value="Periplasmic beta-glucosidase"/>
    <property type="match status" value="1"/>
</dbReference>
<accession>A0A2P8CBC3</accession>
<dbReference type="PROSITE" id="PS51257">
    <property type="entry name" value="PROKAR_LIPOPROTEIN"/>
    <property type="match status" value="1"/>
</dbReference>
<dbReference type="GO" id="GO:0008422">
    <property type="term" value="F:beta-glucosidase activity"/>
    <property type="evidence" value="ECO:0007669"/>
    <property type="project" value="UniProtKB-ARBA"/>
</dbReference>
<dbReference type="EMBL" id="PYGC01000006">
    <property type="protein sequence ID" value="PSK82274.1"/>
    <property type="molecule type" value="Genomic_DNA"/>
</dbReference>
<dbReference type="GO" id="GO:0005975">
    <property type="term" value="P:carbohydrate metabolic process"/>
    <property type="evidence" value="ECO:0007669"/>
    <property type="project" value="InterPro"/>
</dbReference>
<gene>
    <name evidence="4" type="ORF">CLV93_10617</name>
</gene>
<dbReference type="SMART" id="SM01217">
    <property type="entry name" value="Fn3_like"/>
    <property type="match status" value="1"/>
</dbReference>
<dbReference type="InterPro" id="IPR013783">
    <property type="entry name" value="Ig-like_fold"/>
</dbReference>
<evidence type="ECO:0000256" key="1">
    <source>
        <dbReference type="ARBA" id="ARBA00005336"/>
    </source>
</evidence>
<dbReference type="PRINTS" id="PR00133">
    <property type="entry name" value="GLHYDRLASE3"/>
</dbReference>
<dbReference type="InterPro" id="IPR050288">
    <property type="entry name" value="Cellulose_deg_GH3"/>
</dbReference>
<keyword evidence="2" id="KW-0378">Hydrolase</keyword>
<comment type="similarity">
    <text evidence="1">Belongs to the glycosyl hydrolase 3 family.</text>
</comment>